<evidence type="ECO:0000256" key="3">
    <source>
        <dbReference type="ARBA" id="ARBA00010800"/>
    </source>
</evidence>
<dbReference type="GO" id="GO:0004526">
    <property type="term" value="F:ribonuclease P activity"/>
    <property type="evidence" value="ECO:0007669"/>
    <property type="project" value="UniProtKB-EC"/>
</dbReference>
<evidence type="ECO:0000256" key="10">
    <source>
        <dbReference type="SAM" id="MobiDB-lite"/>
    </source>
</evidence>
<evidence type="ECO:0000256" key="6">
    <source>
        <dbReference type="ARBA" id="ARBA00022801"/>
    </source>
</evidence>
<comment type="subcellular location">
    <subcellularLocation>
        <location evidence="2">Nucleus</location>
    </subcellularLocation>
</comment>
<dbReference type="Gene3D" id="3.30.70.3250">
    <property type="entry name" value="Ribonuclease P, Pop5 subunit"/>
    <property type="match status" value="1"/>
</dbReference>
<evidence type="ECO:0000256" key="2">
    <source>
        <dbReference type="ARBA" id="ARBA00004123"/>
    </source>
</evidence>
<dbReference type="GO" id="GO:0033204">
    <property type="term" value="F:ribonuclease P RNA binding"/>
    <property type="evidence" value="ECO:0007669"/>
    <property type="project" value="TreeGrafter"/>
</dbReference>
<evidence type="ECO:0000313" key="12">
    <source>
        <dbReference type="Proteomes" id="UP001310890"/>
    </source>
</evidence>
<dbReference type="EC" id="3.1.26.5" evidence="4"/>
<dbReference type="GO" id="GO:0000172">
    <property type="term" value="C:ribonuclease MRP complex"/>
    <property type="evidence" value="ECO:0007669"/>
    <property type="project" value="UniProtKB-ARBA"/>
</dbReference>
<gene>
    <name evidence="11" type="ORF">LTR62_000975</name>
</gene>
<evidence type="ECO:0000256" key="8">
    <source>
        <dbReference type="ARBA" id="ARBA00044198"/>
    </source>
</evidence>
<keyword evidence="5" id="KW-0819">tRNA processing</keyword>
<dbReference type="InterPro" id="IPR002759">
    <property type="entry name" value="Pop5/Rpp14/Rnp2-like"/>
</dbReference>
<dbReference type="PANTHER" id="PTHR15441:SF2">
    <property type="entry name" value="RIBONUCLEASE P_MRP PROTEIN SUBUNIT POP5"/>
    <property type="match status" value="1"/>
</dbReference>
<dbReference type="AlphaFoldDB" id="A0AAN7T8H1"/>
<sequence>MVRIKHRYLLVNILYPDPQTSNVRLTAKSGEEVFYTMQFRQPSSEKMDGKILFRMIKDGVAELFGDYGAGKIAGSLQVKYFSQATSTAIVRVSRDHYRLVWSALAFATQLPQPLSQPCVIQVVRVSGTIRKAEEEAIRRARISIRRAQRASKPARTIVGTDGFSKTTDGFRRVQEGEDLNDSMLGGIEDTDGPSVAGEESDGILLS</sequence>
<name>A0AAN7T8H1_9PEZI</name>
<comment type="caution">
    <text evidence="11">The sequence shown here is derived from an EMBL/GenBank/DDBJ whole genome shotgun (WGS) entry which is preliminary data.</text>
</comment>
<evidence type="ECO:0000313" key="11">
    <source>
        <dbReference type="EMBL" id="KAK5107640.1"/>
    </source>
</evidence>
<evidence type="ECO:0000256" key="5">
    <source>
        <dbReference type="ARBA" id="ARBA00022694"/>
    </source>
</evidence>
<comment type="catalytic activity">
    <reaction evidence="1">
        <text>Endonucleolytic cleavage of RNA, removing 5'-extranucleotides from tRNA precursor.</text>
        <dbReference type="EC" id="3.1.26.5"/>
    </reaction>
</comment>
<comment type="function">
    <text evidence="9">Component of ribonuclease P, a protein complex that generates mature tRNA molecules by cleaving their 5'-ends. Also a component of RNase MRP, which cleaves pre-rRNA sequences.</text>
</comment>
<dbReference type="Proteomes" id="UP001310890">
    <property type="component" value="Unassembled WGS sequence"/>
</dbReference>
<dbReference type="PANTHER" id="PTHR15441">
    <property type="entry name" value="RIBONUCLEASE P PROTEIN SUBUNIT P14"/>
    <property type="match status" value="1"/>
</dbReference>
<evidence type="ECO:0000256" key="7">
    <source>
        <dbReference type="ARBA" id="ARBA00023242"/>
    </source>
</evidence>
<organism evidence="11 12">
    <name type="scientific">Meristemomyces frigidus</name>
    <dbReference type="NCBI Taxonomy" id="1508187"/>
    <lineage>
        <taxon>Eukaryota</taxon>
        <taxon>Fungi</taxon>
        <taxon>Dikarya</taxon>
        <taxon>Ascomycota</taxon>
        <taxon>Pezizomycotina</taxon>
        <taxon>Dothideomycetes</taxon>
        <taxon>Dothideomycetidae</taxon>
        <taxon>Mycosphaerellales</taxon>
        <taxon>Teratosphaeriaceae</taxon>
        <taxon>Meristemomyces</taxon>
    </lineage>
</organism>
<evidence type="ECO:0000256" key="1">
    <source>
        <dbReference type="ARBA" id="ARBA00000928"/>
    </source>
</evidence>
<evidence type="ECO:0000256" key="4">
    <source>
        <dbReference type="ARBA" id="ARBA00012179"/>
    </source>
</evidence>
<dbReference type="GO" id="GO:0030681">
    <property type="term" value="C:multimeric ribonuclease P complex"/>
    <property type="evidence" value="ECO:0007669"/>
    <property type="project" value="TreeGrafter"/>
</dbReference>
<accession>A0AAN7T8H1</accession>
<dbReference type="Pfam" id="PF01900">
    <property type="entry name" value="RNase_P_Rpp14"/>
    <property type="match status" value="1"/>
</dbReference>
<comment type="similarity">
    <text evidence="3">Belongs to the eukaryotic/archaeal RNase P protein component 2 family.</text>
</comment>
<reference evidence="11" key="1">
    <citation type="submission" date="2023-08" db="EMBL/GenBank/DDBJ databases">
        <title>Black Yeasts Isolated from many extreme environments.</title>
        <authorList>
            <person name="Coleine C."/>
            <person name="Stajich J.E."/>
            <person name="Selbmann L."/>
        </authorList>
    </citation>
    <scope>NUCLEOTIDE SEQUENCE</scope>
    <source>
        <strain evidence="11">CCFEE 5401</strain>
    </source>
</reference>
<protein>
    <recommendedName>
        <fullName evidence="8">Ribonuclease P/MRP protein subunit POP5</fullName>
        <ecNumber evidence="4">3.1.26.5</ecNumber>
    </recommendedName>
</protein>
<dbReference type="GO" id="GO:0000460">
    <property type="term" value="P:maturation of 5.8S rRNA"/>
    <property type="evidence" value="ECO:0007669"/>
    <property type="project" value="UniProtKB-ARBA"/>
</dbReference>
<dbReference type="InterPro" id="IPR038085">
    <property type="entry name" value="Rnp2-like_sf"/>
</dbReference>
<keyword evidence="7" id="KW-0539">Nucleus</keyword>
<dbReference type="EMBL" id="JAVRRL010000113">
    <property type="protein sequence ID" value="KAK5107640.1"/>
    <property type="molecule type" value="Genomic_DNA"/>
</dbReference>
<dbReference type="GO" id="GO:0001682">
    <property type="term" value="P:tRNA 5'-leader removal"/>
    <property type="evidence" value="ECO:0007669"/>
    <property type="project" value="InterPro"/>
</dbReference>
<dbReference type="FunFam" id="3.30.70.3250:FF:000004">
    <property type="entry name" value="Ribonuclease P/MRP protein subunit POP5"/>
    <property type="match status" value="1"/>
</dbReference>
<keyword evidence="6" id="KW-0378">Hydrolase</keyword>
<proteinExistence type="inferred from homology"/>
<dbReference type="GO" id="GO:0005730">
    <property type="term" value="C:nucleolus"/>
    <property type="evidence" value="ECO:0007669"/>
    <property type="project" value="TreeGrafter"/>
</dbReference>
<feature type="region of interest" description="Disordered" evidence="10">
    <location>
        <begin position="181"/>
        <end position="206"/>
    </location>
</feature>
<evidence type="ECO:0000256" key="9">
    <source>
        <dbReference type="ARBA" id="ARBA00055200"/>
    </source>
</evidence>
<dbReference type="SUPFAM" id="SSF160350">
    <property type="entry name" value="Rnp2-like"/>
    <property type="match status" value="1"/>
</dbReference>